<comment type="caution">
    <text evidence="1">The sequence shown here is derived from an EMBL/GenBank/DDBJ whole genome shotgun (WGS) entry which is preliminary data.</text>
</comment>
<dbReference type="EMBL" id="AUZY01006163">
    <property type="protein sequence ID" value="EQD55223.1"/>
    <property type="molecule type" value="Genomic_DNA"/>
</dbReference>
<gene>
    <name evidence="1" type="ORF">B1B_09332</name>
</gene>
<protein>
    <submittedName>
        <fullName evidence="1">Adenine specific DNA-methyltransferase</fullName>
    </submittedName>
</protein>
<dbReference type="GO" id="GO:0032259">
    <property type="term" value="P:methylation"/>
    <property type="evidence" value="ECO:0007669"/>
    <property type="project" value="UniProtKB-KW"/>
</dbReference>
<dbReference type="GO" id="GO:0008168">
    <property type="term" value="F:methyltransferase activity"/>
    <property type="evidence" value="ECO:0007669"/>
    <property type="project" value="UniProtKB-KW"/>
</dbReference>
<reference evidence="1" key="1">
    <citation type="submission" date="2013-08" db="EMBL/GenBank/DDBJ databases">
        <authorList>
            <person name="Mendez C."/>
            <person name="Richter M."/>
            <person name="Ferrer M."/>
            <person name="Sanchez J."/>
        </authorList>
    </citation>
    <scope>NUCLEOTIDE SEQUENCE</scope>
</reference>
<proteinExistence type="predicted"/>
<keyword evidence="1" id="KW-0808">Transferase</keyword>
<accession>T1AF08</accession>
<sequence length="103" mass="11310">GDAFFHGKRGARLVVVGPINLPVGRLFVEEVITECRKRGATRADILAFEFEMGLFPAVLDEAKGKGIDLAPKTIPPEVFDKRAVDKGQVQFYDISFIAAAARY</sequence>
<reference evidence="1" key="2">
    <citation type="journal article" date="2014" name="ISME J.">
        <title>Microbial stratification in low pH oxic and suboxic macroscopic growths along an acid mine drainage.</title>
        <authorList>
            <person name="Mendez-Garcia C."/>
            <person name="Mesa V."/>
            <person name="Sprenger R.R."/>
            <person name="Richter M."/>
            <person name="Diez M.S."/>
            <person name="Solano J."/>
            <person name="Bargiela R."/>
            <person name="Golyshina O.V."/>
            <person name="Manteca A."/>
            <person name="Ramos J.L."/>
            <person name="Gallego J.R."/>
            <person name="Llorente I."/>
            <person name="Martins Dos Santos V.A."/>
            <person name="Jensen O.N."/>
            <person name="Pelaez A.I."/>
            <person name="Sanchez J."/>
            <person name="Ferrer M."/>
        </authorList>
    </citation>
    <scope>NUCLEOTIDE SEQUENCE</scope>
</reference>
<evidence type="ECO:0000313" key="1">
    <source>
        <dbReference type="EMBL" id="EQD55223.1"/>
    </source>
</evidence>
<keyword evidence="1" id="KW-0489">Methyltransferase</keyword>
<feature type="non-terminal residue" evidence="1">
    <location>
        <position position="1"/>
    </location>
</feature>
<organism evidence="1">
    <name type="scientific">mine drainage metagenome</name>
    <dbReference type="NCBI Taxonomy" id="410659"/>
    <lineage>
        <taxon>unclassified sequences</taxon>
        <taxon>metagenomes</taxon>
        <taxon>ecological metagenomes</taxon>
    </lineage>
</organism>
<name>T1AF08_9ZZZZ</name>
<dbReference type="AlphaFoldDB" id="T1AF08"/>
<feature type="non-terminal residue" evidence="1">
    <location>
        <position position="103"/>
    </location>
</feature>